<name>A0ABU0PFN4_9MICC</name>
<proteinExistence type="predicted"/>
<dbReference type="Proteomes" id="UP001236806">
    <property type="component" value="Unassembled WGS sequence"/>
</dbReference>
<dbReference type="PANTHER" id="PTHR33055:SF15">
    <property type="entry name" value="TRANSPOSASE-RELATED"/>
    <property type="match status" value="1"/>
</dbReference>
<dbReference type="Pfam" id="PF02371">
    <property type="entry name" value="Transposase_20"/>
    <property type="match status" value="1"/>
</dbReference>
<comment type="caution">
    <text evidence="3">The sequence shown here is derived from an EMBL/GenBank/DDBJ whole genome shotgun (WGS) entry which is preliminary data.</text>
</comment>
<feature type="domain" description="Transposase IS116/IS110/IS902 C-terminal" evidence="2">
    <location>
        <begin position="35"/>
        <end position="95"/>
    </location>
</feature>
<feature type="compositionally biased region" description="Polar residues" evidence="1">
    <location>
        <begin position="106"/>
        <end position="128"/>
    </location>
</feature>
<feature type="region of interest" description="Disordered" evidence="1">
    <location>
        <begin position="78"/>
        <end position="132"/>
    </location>
</feature>
<evidence type="ECO:0000259" key="2">
    <source>
        <dbReference type="Pfam" id="PF02371"/>
    </source>
</evidence>
<dbReference type="EMBL" id="JAUSXB010000001">
    <property type="protein sequence ID" value="MDQ0672770.1"/>
    <property type="molecule type" value="Genomic_DNA"/>
</dbReference>
<sequence>MVQLHLYRVDQIEATLAALDARIDTVMEPFSLARELLMTVPGISKNVANVIIAEAGLDMDVFDAAGHLASWAGVRPGRNESAGRIKSTQTRPGDHYELGVDHFDKTNPNAPRNGSNAEWSRSDSSPTSPHFPEEGHLCFLSRHIKWAYAMSSGP</sequence>
<dbReference type="InterPro" id="IPR003346">
    <property type="entry name" value="Transposase_20"/>
</dbReference>
<dbReference type="RefSeq" id="WP_306633407.1">
    <property type="nucleotide sequence ID" value="NZ_JAUSXB010000001.1"/>
</dbReference>
<feature type="compositionally biased region" description="Basic and acidic residues" evidence="1">
    <location>
        <begin position="92"/>
        <end position="105"/>
    </location>
</feature>
<gene>
    <name evidence="3" type="ORF">QFZ36_000331</name>
</gene>
<evidence type="ECO:0000313" key="3">
    <source>
        <dbReference type="EMBL" id="MDQ0672770.1"/>
    </source>
</evidence>
<evidence type="ECO:0000313" key="4">
    <source>
        <dbReference type="Proteomes" id="UP001236806"/>
    </source>
</evidence>
<dbReference type="PANTHER" id="PTHR33055">
    <property type="entry name" value="TRANSPOSASE FOR INSERTION SEQUENCE ELEMENT IS1111A"/>
    <property type="match status" value="1"/>
</dbReference>
<reference evidence="3 4" key="1">
    <citation type="submission" date="2023-07" db="EMBL/GenBank/DDBJ databases">
        <title>Comparative genomics of wheat-associated soil bacteria to identify genetic determinants of phenazine resistance.</title>
        <authorList>
            <person name="Mouncey N."/>
        </authorList>
    </citation>
    <scope>NUCLEOTIDE SEQUENCE [LARGE SCALE GENOMIC DNA]</scope>
    <source>
        <strain evidence="3 4">W1I3</strain>
    </source>
</reference>
<accession>A0ABU0PFN4</accession>
<protein>
    <recommendedName>
        <fullName evidence="2">Transposase IS116/IS110/IS902 C-terminal domain-containing protein</fullName>
    </recommendedName>
</protein>
<keyword evidence="4" id="KW-1185">Reference proteome</keyword>
<evidence type="ECO:0000256" key="1">
    <source>
        <dbReference type="SAM" id="MobiDB-lite"/>
    </source>
</evidence>
<organism evidence="3 4">
    <name type="scientific">Pseudarthrobacter siccitolerans</name>
    <dbReference type="NCBI Taxonomy" id="861266"/>
    <lineage>
        <taxon>Bacteria</taxon>
        <taxon>Bacillati</taxon>
        <taxon>Actinomycetota</taxon>
        <taxon>Actinomycetes</taxon>
        <taxon>Micrococcales</taxon>
        <taxon>Micrococcaceae</taxon>
        <taxon>Pseudarthrobacter</taxon>
    </lineage>
</organism>
<dbReference type="InterPro" id="IPR047650">
    <property type="entry name" value="Transpos_IS110"/>
</dbReference>